<feature type="transmembrane region" description="Helical" evidence="5">
    <location>
        <begin position="113"/>
        <end position="134"/>
    </location>
</feature>
<comment type="caution">
    <text evidence="6">The sequence shown here is derived from an EMBL/GenBank/DDBJ whole genome shotgun (WGS) entry which is preliminary data.</text>
</comment>
<keyword evidence="3 5" id="KW-1133">Transmembrane helix</keyword>
<feature type="transmembrane region" description="Helical" evidence="5">
    <location>
        <begin position="79"/>
        <end position="101"/>
    </location>
</feature>
<evidence type="ECO:0000256" key="1">
    <source>
        <dbReference type="ARBA" id="ARBA00004141"/>
    </source>
</evidence>
<sequence>MPTTPPRQTRPVVLLRPVPGTSPVHELWAGTKMVAIGLIAVPMALAPGWVSMALVTAFLLAVARLAGVSWNALPTMPRWLWILLSVGTVVAAFAGGAPNLVLGPVTFGLGGLLSYLQLLMVAVVMLGACSLVSWTTNVADIAPAVAKLGRPLKQLRVPVDDWAVTLALSLRAFPMLLQEFRVLFAARRLRPRAAEATTWRENYRRRTTDLVDVMAAVMTVSLRRADEMGDAITARGGSGQISASPARPKRTDFIALAVVITLSVLSFYIENFTPLSTAS</sequence>
<proteinExistence type="predicted"/>
<protein>
    <submittedName>
        <fullName evidence="6">Energy-coupling factor transporter transmembrane protein EcfT</fullName>
    </submittedName>
</protein>
<dbReference type="Proteomes" id="UP001515943">
    <property type="component" value="Unassembled WGS sequence"/>
</dbReference>
<dbReference type="Pfam" id="PF02361">
    <property type="entry name" value="CbiQ"/>
    <property type="match status" value="1"/>
</dbReference>
<evidence type="ECO:0000313" key="7">
    <source>
        <dbReference type="Proteomes" id="UP001515943"/>
    </source>
</evidence>
<evidence type="ECO:0000256" key="5">
    <source>
        <dbReference type="SAM" id="Phobius"/>
    </source>
</evidence>
<comment type="subcellular location">
    <subcellularLocation>
        <location evidence="1">Membrane</location>
        <topology evidence="1">Multi-pass membrane protein</topology>
    </subcellularLocation>
</comment>
<dbReference type="InterPro" id="IPR003339">
    <property type="entry name" value="ABC/ECF_trnsptr_transmembrane"/>
</dbReference>
<organism evidence="6 7">
    <name type="scientific">Lentzea indica</name>
    <dbReference type="NCBI Taxonomy" id="2604800"/>
    <lineage>
        <taxon>Bacteria</taxon>
        <taxon>Bacillati</taxon>
        <taxon>Actinomycetota</taxon>
        <taxon>Actinomycetes</taxon>
        <taxon>Pseudonocardiales</taxon>
        <taxon>Pseudonocardiaceae</taxon>
        <taxon>Lentzea</taxon>
    </lineage>
</organism>
<evidence type="ECO:0000313" key="6">
    <source>
        <dbReference type="EMBL" id="NKE63430.1"/>
    </source>
</evidence>
<dbReference type="CDD" id="cd16914">
    <property type="entry name" value="EcfT"/>
    <property type="match status" value="1"/>
</dbReference>
<keyword evidence="4 5" id="KW-0472">Membrane</keyword>
<dbReference type="PANTHER" id="PTHR33514:SF13">
    <property type="entry name" value="PROTEIN ABCI12, CHLOROPLASTIC"/>
    <property type="match status" value="1"/>
</dbReference>
<dbReference type="PANTHER" id="PTHR33514">
    <property type="entry name" value="PROTEIN ABCI12, CHLOROPLASTIC"/>
    <property type="match status" value="1"/>
</dbReference>
<evidence type="ECO:0000256" key="3">
    <source>
        <dbReference type="ARBA" id="ARBA00022989"/>
    </source>
</evidence>
<name>A0ABX1FWM5_9PSEU</name>
<keyword evidence="7" id="KW-1185">Reference proteome</keyword>
<dbReference type="EMBL" id="VSRL01000355">
    <property type="protein sequence ID" value="NKE63430.1"/>
    <property type="molecule type" value="Genomic_DNA"/>
</dbReference>
<reference evidence="6 7" key="1">
    <citation type="submission" date="2019-08" db="EMBL/GenBank/DDBJ databases">
        <title>Lentzea from Indian Himalayas.</title>
        <authorList>
            <person name="Mandal S."/>
            <person name="Mallick Gupta A."/>
            <person name="Maiti P.K."/>
            <person name="Sarkar J."/>
            <person name="Mandal S."/>
        </authorList>
    </citation>
    <scope>NUCLEOTIDE SEQUENCE [LARGE SCALE GENOMIC DNA]</scope>
    <source>
        <strain evidence="6 7">PSKA42</strain>
    </source>
</reference>
<keyword evidence="2 5" id="KW-0812">Transmembrane</keyword>
<gene>
    <name evidence="6" type="ORF">FXN61_44615</name>
</gene>
<evidence type="ECO:0000256" key="4">
    <source>
        <dbReference type="ARBA" id="ARBA00023136"/>
    </source>
</evidence>
<evidence type="ECO:0000256" key="2">
    <source>
        <dbReference type="ARBA" id="ARBA00022692"/>
    </source>
</evidence>
<accession>A0ABX1FWM5</accession>
<feature type="transmembrane region" description="Helical" evidence="5">
    <location>
        <begin position="253"/>
        <end position="269"/>
    </location>
</feature>